<evidence type="ECO:0000313" key="5">
    <source>
        <dbReference type="EMBL" id="MCW6034704.1"/>
    </source>
</evidence>
<accession>A0ABT3L0R8</accession>
<evidence type="ECO:0000256" key="1">
    <source>
        <dbReference type="ARBA" id="ARBA00006641"/>
    </source>
</evidence>
<keyword evidence="6" id="KW-1185">Reference proteome</keyword>
<comment type="similarity">
    <text evidence="1">Belongs to the peptidase C15 family.</text>
</comment>
<name>A0ABT3L0R8_9CYAN</name>
<evidence type="ECO:0000313" key="6">
    <source>
        <dbReference type="Proteomes" id="UP001526426"/>
    </source>
</evidence>
<dbReference type="EMBL" id="JAIHOM010000001">
    <property type="protein sequence ID" value="MCW6034704.1"/>
    <property type="molecule type" value="Genomic_DNA"/>
</dbReference>
<dbReference type="InterPro" id="IPR016125">
    <property type="entry name" value="Peptidase_C15-like"/>
</dbReference>
<keyword evidence="2" id="KW-0645">Protease</keyword>
<gene>
    <name evidence="5" type="ORF">K4A83_00225</name>
</gene>
<reference evidence="5 6" key="1">
    <citation type="submission" date="2021-08" db="EMBL/GenBank/DDBJ databases">
        <title>Draft genome sequence of Spirulina subsalsa with high tolerance to salinity and hype-accumulation of phycocyanin.</title>
        <authorList>
            <person name="Pei H."/>
            <person name="Jiang L."/>
        </authorList>
    </citation>
    <scope>NUCLEOTIDE SEQUENCE [LARGE SCALE GENOMIC DNA]</scope>
    <source>
        <strain evidence="5 6">FACHB-351</strain>
    </source>
</reference>
<dbReference type="RefSeq" id="WP_265262356.1">
    <property type="nucleotide sequence ID" value="NZ_JAIHOM010000001.1"/>
</dbReference>
<dbReference type="PANTHER" id="PTHR23402">
    <property type="entry name" value="PROTEASE FAMILY C15 PYROGLUTAMYL-PEPTIDASE I-RELATED"/>
    <property type="match status" value="1"/>
</dbReference>
<proteinExistence type="inferred from homology"/>
<dbReference type="PANTHER" id="PTHR23402:SF1">
    <property type="entry name" value="PYROGLUTAMYL-PEPTIDASE I"/>
    <property type="match status" value="1"/>
</dbReference>
<dbReference type="Gene3D" id="3.40.630.20">
    <property type="entry name" value="Peptidase C15, pyroglutamyl peptidase I-like"/>
    <property type="match status" value="2"/>
</dbReference>
<evidence type="ECO:0000256" key="2">
    <source>
        <dbReference type="ARBA" id="ARBA00022670"/>
    </source>
</evidence>
<evidence type="ECO:0000256" key="3">
    <source>
        <dbReference type="ARBA" id="ARBA00022801"/>
    </source>
</evidence>
<comment type="caution">
    <text evidence="5">The sequence shown here is derived from an EMBL/GenBank/DDBJ whole genome shotgun (WGS) entry which is preliminary data.</text>
</comment>
<organism evidence="5 6">
    <name type="scientific">Spirulina subsalsa FACHB-351</name>
    <dbReference type="NCBI Taxonomy" id="234711"/>
    <lineage>
        <taxon>Bacteria</taxon>
        <taxon>Bacillati</taxon>
        <taxon>Cyanobacteriota</taxon>
        <taxon>Cyanophyceae</taxon>
        <taxon>Spirulinales</taxon>
        <taxon>Spirulinaceae</taxon>
        <taxon>Spirulina</taxon>
    </lineage>
</organism>
<protein>
    <submittedName>
        <fullName evidence="5">Peptidase C15</fullName>
    </submittedName>
</protein>
<evidence type="ECO:0000256" key="4">
    <source>
        <dbReference type="ARBA" id="ARBA00022807"/>
    </source>
</evidence>
<keyword evidence="4" id="KW-0788">Thiol protease</keyword>
<dbReference type="Proteomes" id="UP001526426">
    <property type="component" value="Unassembled WGS sequence"/>
</dbReference>
<keyword evidence="3" id="KW-0378">Hydrolase</keyword>
<dbReference type="InterPro" id="IPR036440">
    <property type="entry name" value="Peptidase_C15-like_sf"/>
</dbReference>
<dbReference type="SUPFAM" id="SSF53182">
    <property type="entry name" value="Pyrrolidone carboxyl peptidase (pyroglutamate aminopeptidase)"/>
    <property type="match status" value="1"/>
</dbReference>
<sequence length="167" mass="18886">MARQILLTSFQTWLPHQRSNSSDDLLQKIQEHPPHNLELLYLRHLPVDTDQASQQVQKAIEQYQPYGVVCCGMAESRQGLTVESRACWGTTQFSTSLPLEVLIAPLAATTISHDAGKFVCEGLYFHVLEYLHRTQSSSVGLFVHVPPLTPENEAKIVQDFHHLLTRL</sequence>